<dbReference type="RefSeq" id="WP_309863215.1">
    <property type="nucleotide sequence ID" value="NZ_JAVDQG010000002.1"/>
</dbReference>
<evidence type="ECO:0000313" key="2">
    <source>
        <dbReference type="EMBL" id="MDR6225056.1"/>
    </source>
</evidence>
<dbReference type="Proteomes" id="UP001185012">
    <property type="component" value="Unassembled WGS sequence"/>
</dbReference>
<keyword evidence="3" id="KW-1185">Reference proteome</keyword>
<feature type="region of interest" description="Disordered" evidence="1">
    <location>
        <begin position="22"/>
        <end position="99"/>
    </location>
</feature>
<protein>
    <submittedName>
        <fullName evidence="2">Uncharacterized protein</fullName>
    </submittedName>
</protein>
<reference evidence="2 3" key="1">
    <citation type="submission" date="2023-07" db="EMBL/GenBank/DDBJ databases">
        <title>Genomic Encyclopedia of Type Strains, Phase IV (KMG-IV): sequencing the most valuable type-strain genomes for metagenomic binning, comparative biology and taxonomic classification.</title>
        <authorList>
            <person name="Goeker M."/>
        </authorList>
    </citation>
    <scope>NUCLEOTIDE SEQUENCE [LARGE SCALE GENOMIC DNA]</scope>
    <source>
        <strain evidence="2 3">DSM 45903</strain>
    </source>
</reference>
<name>A0ABU1IJW4_9BACL</name>
<accession>A0ABU1IJW4</accession>
<evidence type="ECO:0000256" key="1">
    <source>
        <dbReference type="SAM" id="MobiDB-lite"/>
    </source>
</evidence>
<dbReference type="EMBL" id="JAVDQG010000002">
    <property type="protein sequence ID" value="MDR6225056.1"/>
    <property type="molecule type" value="Genomic_DNA"/>
</dbReference>
<organism evidence="2 3">
    <name type="scientific">Desmospora profundinema</name>
    <dbReference type="NCBI Taxonomy" id="1571184"/>
    <lineage>
        <taxon>Bacteria</taxon>
        <taxon>Bacillati</taxon>
        <taxon>Bacillota</taxon>
        <taxon>Bacilli</taxon>
        <taxon>Bacillales</taxon>
        <taxon>Thermoactinomycetaceae</taxon>
        <taxon>Desmospora</taxon>
    </lineage>
</organism>
<feature type="compositionally biased region" description="Basic and acidic residues" evidence="1">
    <location>
        <begin position="68"/>
        <end position="78"/>
    </location>
</feature>
<sequence length="99" mass="11314">MTKSKQSMAALRRLIRQIVREELAQSEEEENAAVPDRPDFREAWERPPDQEQPAPPPPWAVFGSPRPAPEKPAPESPHKHSGPFHPQQELDPPPYIPQR</sequence>
<gene>
    <name evidence="2" type="ORF">JOE21_001047</name>
</gene>
<evidence type="ECO:0000313" key="3">
    <source>
        <dbReference type="Proteomes" id="UP001185012"/>
    </source>
</evidence>
<comment type="caution">
    <text evidence="2">The sequence shown here is derived from an EMBL/GenBank/DDBJ whole genome shotgun (WGS) entry which is preliminary data.</text>
</comment>
<proteinExistence type="predicted"/>
<feature type="compositionally biased region" description="Basic and acidic residues" evidence="1">
    <location>
        <begin position="36"/>
        <end position="49"/>
    </location>
</feature>